<comment type="caution">
    <text evidence="3">The sequence shown here is derived from an EMBL/GenBank/DDBJ whole genome shotgun (WGS) entry which is preliminary data.</text>
</comment>
<name>A0AAD5VSJ3_9AGAR</name>
<dbReference type="InterPro" id="IPR054443">
    <property type="entry name" value="Y3-like_dom"/>
</dbReference>
<protein>
    <recommendedName>
        <fullName evidence="2">Glycan binding protein Y3-like domain-containing protein</fullName>
    </recommendedName>
</protein>
<organism evidence="3 4">
    <name type="scientific">Leucocoprinus birnbaumii</name>
    <dbReference type="NCBI Taxonomy" id="56174"/>
    <lineage>
        <taxon>Eukaryota</taxon>
        <taxon>Fungi</taxon>
        <taxon>Dikarya</taxon>
        <taxon>Basidiomycota</taxon>
        <taxon>Agaricomycotina</taxon>
        <taxon>Agaricomycetes</taxon>
        <taxon>Agaricomycetidae</taxon>
        <taxon>Agaricales</taxon>
        <taxon>Agaricineae</taxon>
        <taxon>Agaricaceae</taxon>
        <taxon>Leucocoprinus</taxon>
    </lineage>
</organism>
<accession>A0AAD5VSJ3</accession>
<evidence type="ECO:0000259" key="2">
    <source>
        <dbReference type="Pfam" id="PF22803"/>
    </source>
</evidence>
<dbReference type="PROSITE" id="PS51257">
    <property type="entry name" value="PROKAR_LIPOPROTEIN"/>
    <property type="match status" value="1"/>
</dbReference>
<gene>
    <name evidence="3" type="ORF">NP233_g5797</name>
</gene>
<keyword evidence="4" id="KW-1185">Reference proteome</keyword>
<feature type="domain" description="Glycan binding protein Y3-like" evidence="2">
    <location>
        <begin position="37"/>
        <end position="119"/>
    </location>
</feature>
<evidence type="ECO:0000313" key="3">
    <source>
        <dbReference type="EMBL" id="KAJ3568314.1"/>
    </source>
</evidence>
<evidence type="ECO:0000313" key="4">
    <source>
        <dbReference type="Proteomes" id="UP001213000"/>
    </source>
</evidence>
<dbReference type="EMBL" id="JANIEX010000353">
    <property type="protein sequence ID" value="KAJ3568314.1"/>
    <property type="molecule type" value="Genomic_DNA"/>
</dbReference>
<dbReference type="Proteomes" id="UP001213000">
    <property type="component" value="Unassembled WGS sequence"/>
</dbReference>
<dbReference type="Pfam" id="PF22803">
    <property type="entry name" value="GBD_Y3"/>
    <property type="match status" value="1"/>
</dbReference>
<sequence>MFKFVYFATLFAVALSQGATPQCYTSGSGSASSCTPELVKQYCQQTAKVSHTPNTWGGRCLNVGSTGRCEFYSYDSRSVSAAAADNNCEAVLNRIVQECPNGGYGTPGPNSYTFYIRPYAQGDCQSPLTVAPASS</sequence>
<feature type="signal peptide" evidence="1">
    <location>
        <begin position="1"/>
        <end position="18"/>
    </location>
</feature>
<reference evidence="3" key="1">
    <citation type="submission" date="2022-07" db="EMBL/GenBank/DDBJ databases">
        <title>Genome Sequence of Leucocoprinus birnbaumii.</title>
        <authorList>
            <person name="Buettner E."/>
        </authorList>
    </citation>
    <scope>NUCLEOTIDE SEQUENCE</scope>
    <source>
        <strain evidence="3">VT141</strain>
    </source>
</reference>
<proteinExistence type="predicted"/>
<evidence type="ECO:0000256" key="1">
    <source>
        <dbReference type="SAM" id="SignalP"/>
    </source>
</evidence>
<feature type="chain" id="PRO_5042102384" description="Glycan binding protein Y3-like domain-containing protein" evidence="1">
    <location>
        <begin position="19"/>
        <end position="135"/>
    </location>
</feature>
<dbReference type="AlphaFoldDB" id="A0AAD5VSJ3"/>
<keyword evidence="1" id="KW-0732">Signal</keyword>